<dbReference type="Proteomes" id="UP000007089">
    <property type="component" value="Chromosome"/>
</dbReference>
<dbReference type="HOGENOM" id="CLU_1318712_0_0_7"/>
<dbReference type="KEGG" id="acp:A2cp1_0606"/>
<organism evidence="1 2">
    <name type="scientific">Anaeromyxobacter dehalogenans (strain ATCC BAA-258 / DSM 21875 / 2CP-1)</name>
    <dbReference type="NCBI Taxonomy" id="455488"/>
    <lineage>
        <taxon>Bacteria</taxon>
        <taxon>Pseudomonadati</taxon>
        <taxon>Myxococcota</taxon>
        <taxon>Myxococcia</taxon>
        <taxon>Myxococcales</taxon>
        <taxon>Cystobacterineae</taxon>
        <taxon>Anaeromyxobacteraceae</taxon>
        <taxon>Anaeromyxobacter</taxon>
    </lineage>
</organism>
<reference evidence="1" key="1">
    <citation type="submission" date="2009-01" db="EMBL/GenBank/DDBJ databases">
        <title>Complete sequence of Anaeromyxobacter dehalogenans 2CP-1.</title>
        <authorList>
            <consortium name="US DOE Joint Genome Institute"/>
            <person name="Lucas S."/>
            <person name="Copeland A."/>
            <person name="Lapidus A."/>
            <person name="Glavina del Rio T."/>
            <person name="Dalin E."/>
            <person name="Tice H."/>
            <person name="Bruce D."/>
            <person name="Goodwin L."/>
            <person name="Pitluck S."/>
            <person name="Saunders E."/>
            <person name="Brettin T."/>
            <person name="Detter J.C."/>
            <person name="Han C."/>
            <person name="Larimer F."/>
            <person name="Land M."/>
            <person name="Hauser L."/>
            <person name="Kyrpides N."/>
            <person name="Ovchinnikova G."/>
            <person name="Beliaev A.S."/>
            <person name="Richardson P."/>
        </authorList>
    </citation>
    <scope>NUCLEOTIDE SEQUENCE</scope>
    <source>
        <strain evidence="1">2CP-1</strain>
    </source>
</reference>
<protein>
    <submittedName>
        <fullName evidence="1">Uncharacterized protein</fullName>
    </submittedName>
</protein>
<sequence length="208" mass="22694">MAGLGLGPPDFALFELGDPDERARALEEELQPKLLALGAQCSSGLARVAGKELFVHPGKLPRRRNAAPEEVLVAFSDSPKGYRGLAFLAVVMTREHLHARVGVRGDSPRRTGMQRALEREATNLARKGKPFRKLREFLDWNHEELPELAPAHSTAFWLEMGEALAPGGAGLDLGIAWTQEEARSIALGDLLGVFRDLAPLYKVLANAE</sequence>
<dbReference type="Pfam" id="PF06335">
    <property type="entry name" value="DUF1054"/>
    <property type="match status" value="1"/>
</dbReference>
<dbReference type="AlphaFoldDB" id="B8JC41"/>
<dbReference type="RefSeq" id="WP_012632010.1">
    <property type="nucleotide sequence ID" value="NC_011891.1"/>
</dbReference>
<dbReference type="EMBL" id="CP001359">
    <property type="protein sequence ID" value="ACL63963.1"/>
    <property type="molecule type" value="Genomic_DNA"/>
</dbReference>
<keyword evidence="2" id="KW-1185">Reference proteome</keyword>
<dbReference type="InterPro" id="IPR009403">
    <property type="entry name" value="UPF0637"/>
</dbReference>
<accession>B8JC41</accession>
<gene>
    <name evidence="1" type="ordered locus">A2cp1_0606</name>
</gene>
<proteinExistence type="predicted"/>
<evidence type="ECO:0000313" key="1">
    <source>
        <dbReference type="EMBL" id="ACL63963.1"/>
    </source>
</evidence>
<dbReference type="Gene3D" id="3.30.930.20">
    <property type="entry name" value="Protein of unknown function DUF1054"/>
    <property type="match status" value="1"/>
</dbReference>
<dbReference type="InterPro" id="IPR053707">
    <property type="entry name" value="UPF0637_domain_sf"/>
</dbReference>
<evidence type="ECO:0000313" key="2">
    <source>
        <dbReference type="Proteomes" id="UP000007089"/>
    </source>
</evidence>
<name>B8JC41_ANAD2</name>
<dbReference type="SUPFAM" id="SSF142913">
    <property type="entry name" value="YktB/PF0168-like"/>
    <property type="match status" value="1"/>
</dbReference>